<evidence type="ECO:0000313" key="2">
    <source>
        <dbReference type="EMBL" id="CAJ0565303.1"/>
    </source>
</evidence>
<sequence length="276" mass="30934">MGLKLRLISLLPLLLLAGSSLAVHDEPTELEMTALPIDDASESAVDRNQKAVPLNPESAGEGAVHSPIVNQQMIQWGEHLAQVSSDEDKQLLAKLINRDPSILDRNGMFDLLKDWLRERNIVTELPPVLRDVLQIKDPHCQFSDTEVRPVSAAVANVLLKLNKGNRQWMNLGENDRQHFFEKVATNVVSMAIKSLAEAKRRSLEEVRKVLKESIVALEMYMLQDENPGYLAFEKKRQVAEELAKIAREGKVRTLDDAFFVADGLVSRITDELPEGN</sequence>
<evidence type="ECO:0000256" key="1">
    <source>
        <dbReference type="SAM" id="SignalP"/>
    </source>
</evidence>
<feature type="non-terminal residue" evidence="2">
    <location>
        <position position="1"/>
    </location>
</feature>
<proteinExistence type="predicted"/>
<dbReference type="Proteomes" id="UP001177023">
    <property type="component" value="Unassembled WGS sequence"/>
</dbReference>
<protein>
    <submittedName>
        <fullName evidence="2">Uncharacterized protein</fullName>
    </submittedName>
</protein>
<comment type="caution">
    <text evidence="2">The sequence shown here is derived from an EMBL/GenBank/DDBJ whole genome shotgun (WGS) entry which is preliminary data.</text>
</comment>
<keyword evidence="3" id="KW-1185">Reference proteome</keyword>
<keyword evidence="1" id="KW-0732">Signal</keyword>
<name>A0AA36CC16_9BILA</name>
<organism evidence="2 3">
    <name type="scientific">Mesorhabditis spiculigera</name>
    <dbReference type="NCBI Taxonomy" id="96644"/>
    <lineage>
        <taxon>Eukaryota</taxon>
        <taxon>Metazoa</taxon>
        <taxon>Ecdysozoa</taxon>
        <taxon>Nematoda</taxon>
        <taxon>Chromadorea</taxon>
        <taxon>Rhabditida</taxon>
        <taxon>Rhabditina</taxon>
        <taxon>Rhabditomorpha</taxon>
        <taxon>Rhabditoidea</taxon>
        <taxon>Rhabditidae</taxon>
        <taxon>Mesorhabditinae</taxon>
        <taxon>Mesorhabditis</taxon>
    </lineage>
</organism>
<reference evidence="2" key="1">
    <citation type="submission" date="2023-06" db="EMBL/GenBank/DDBJ databases">
        <authorList>
            <person name="Delattre M."/>
        </authorList>
    </citation>
    <scope>NUCLEOTIDE SEQUENCE</scope>
    <source>
        <strain evidence="2">AF72</strain>
    </source>
</reference>
<gene>
    <name evidence="2" type="ORF">MSPICULIGERA_LOCUS3947</name>
</gene>
<evidence type="ECO:0000313" key="3">
    <source>
        <dbReference type="Proteomes" id="UP001177023"/>
    </source>
</evidence>
<dbReference type="EMBL" id="CATQJA010001020">
    <property type="protein sequence ID" value="CAJ0565303.1"/>
    <property type="molecule type" value="Genomic_DNA"/>
</dbReference>
<feature type="signal peptide" evidence="1">
    <location>
        <begin position="1"/>
        <end position="22"/>
    </location>
</feature>
<feature type="chain" id="PRO_5041425968" evidence="1">
    <location>
        <begin position="23"/>
        <end position="276"/>
    </location>
</feature>
<dbReference type="AlphaFoldDB" id="A0AA36CC16"/>
<accession>A0AA36CC16</accession>